<proteinExistence type="predicted"/>
<dbReference type="GO" id="GO:0016020">
    <property type="term" value="C:membrane"/>
    <property type="evidence" value="ECO:0007669"/>
    <property type="project" value="UniProtKB-SubCell"/>
</dbReference>
<feature type="compositionally biased region" description="Pro residues" evidence="5">
    <location>
        <begin position="191"/>
        <end position="204"/>
    </location>
</feature>
<evidence type="ECO:0000256" key="2">
    <source>
        <dbReference type="ARBA" id="ARBA00022692"/>
    </source>
</evidence>
<organism evidence="7">
    <name type="scientific">Bosea sp. NBC_00436</name>
    <dbReference type="NCBI Taxonomy" id="2969620"/>
    <lineage>
        <taxon>Bacteria</taxon>
        <taxon>Pseudomonadati</taxon>
        <taxon>Pseudomonadota</taxon>
        <taxon>Alphaproteobacteria</taxon>
        <taxon>Hyphomicrobiales</taxon>
        <taxon>Boseaceae</taxon>
        <taxon>Bosea</taxon>
    </lineage>
</organism>
<dbReference type="Pfam" id="PF02674">
    <property type="entry name" value="Colicin_V"/>
    <property type="match status" value="1"/>
</dbReference>
<keyword evidence="3 6" id="KW-1133">Transmembrane helix</keyword>
<name>A0A9E8CM29_9HYPH</name>
<evidence type="ECO:0000256" key="3">
    <source>
        <dbReference type="ARBA" id="ARBA00022989"/>
    </source>
</evidence>
<evidence type="ECO:0000256" key="4">
    <source>
        <dbReference type="ARBA" id="ARBA00023136"/>
    </source>
</evidence>
<gene>
    <name evidence="7" type="ORF">NWE54_07145</name>
</gene>
<evidence type="ECO:0000256" key="5">
    <source>
        <dbReference type="SAM" id="MobiDB-lite"/>
    </source>
</evidence>
<reference evidence="7" key="1">
    <citation type="submission" date="2022-08" db="EMBL/GenBank/DDBJ databases">
        <title>Complete Genome Sequences of 2 Bosea sp. soil isolates.</title>
        <authorList>
            <person name="Alvarez Arevalo M."/>
            <person name="Sterndorff E.B."/>
            <person name="Faurdal D."/>
            <person name="Joergensen T.S."/>
            <person name="Weber T."/>
        </authorList>
    </citation>
    <scope>NUCLEOTIDE SEQUENCE</scope>
    <source>
        <strain evidence="7">NBC_00436</strain>
    </source>
</reference>
<dbReference type="PANTHER" id="PTHR36926">
    <property type="entry name" value="COLICIN V PRODUCTION PROTEIN"/>
    <property type="match status" value="1"/>
</dbReference>
<dbReference type="AlphaFoldDB" id="A0A9E8CM29"/>
<dbReference type="InterPro" id="IPR003825">
    <property type="entry name" value="Colicin-V_CvpA"/>
</dbReference>
<evidence type="ECO:0000256" key="6">
    <source>
        <dbReference type="SAM" id="Phobius"/>
    </source>
</evidence>
<dbReference type="GO" id="GO:0009403">
    <property type="term" value="P:toxin biosynthetic process"/>
    <property type="evidence" value="ECO:0007669"/>
    <property type="project" value="InterPro"/>
</dbReference>
<sequence>MPVTILDLVVIGVVLISALLAAVRGFTREVLAIASWIAAAAVAWLFHPQLVPFIQQYIPASSAQGTIALVASIAALFLGTLIVVSLITARISDFVLDSRIGALDRTLGFVFGAARGLLLAVIGYVFFTALVGNEKLPAWAKDAKATPILEETGRSLQAMLPQDLNVIVDKMLKKRKPEEGTEAPAEEPRSPATPAPVAPAPARP</sequence>
<comment type="subcellular location">
    <subcellularLocation>
        <location evidence="1">Membrane</location>
        <topology evidence="1">Multi-pass membrane protein</topology>
    </subcellularLocation>
</comment>
<feature type="transmembrane region" description="Helical" evidence="6">
    <location>
        <begin position="107"/>
        <end position="127"/>
    </location>
</feature>
<evidence type="ECO:0000256" key="1">
    <source>
        <dbReference type="ARBA" id="ARBA00004141"/>
    </source>
</evidence>
<feature type="transmembrane region" description="Helical" evidence="6">
    <location>
        <begin position="67"/>
        <end position="87"/>
    </location>
</feature>
<feature type="region of interest" description="Disordered" evidence="5">
    <location>
        <begin position="175"/>
        <end position="204"/>
    </location>
</feature>
<keyword evidence="4 6" id="KW-0472">Membrane</keyword>
<protein>
    <submittedName>
        <fullName evidence="7">CvpA family protein</fullName>
    </submittedName>
</protein>
<accession>A0A9E8CM29</accession>
<dbReference type="InterPro" id="IPR052719">
    <property type="entry name" value="CvpA-like"/>
</dbReference>
<dbReference type="EMBL" id="CP102774">
    <property type="protein sequence ID" value="UZF88557.1"/>
    <property type="molecule type" value="Genomic_DNA"/>
</dbReference>
<keyword evidence="2 6" id="KW-0812">Transmembrane</keyword>
<dbReference type="PANTHER" id="PTHR36926:SF1">
    <property type="entry name" value="COLICIN V PRODUCTION PROTEIN"/>
    <property type="match status" value="1"/>
</dbReference>
<feature type="transmembrane region" description="Helical" evidence="6">
    <location>
        <begin position="6"/>
        <end position="23"/>
    </location>
</feature>
<evidence type="ECO:0000313" key="7">
    <source>
        <dbReference type="EMBL" id="UZF88557.1"/>
    </source>
</evidence>
<feature type="transmembrane region" description="Helical" evidence="6">
    <location>
        <begin position="30"/>
        <end position="47"/>
    </location>
</feature>